<dbReference type="Proteomes" id="UP001597068">
    <property type="component" value="Unassembled WGS sequence"/>
</dbReference>
<feature type="compositionally biased region" description="Pro residues" evidence="1">
    <location>
        <begin position="29"/>
        <end position="56"/>
    </location>
</feature>
<evidence type="ECO:0000313" key="3">
    <source>
        <dbReference type="EMBL" id="MFD0926372.1"/>
    </source>
</evidence>
<reference evidence="4" key="1">
    <citation type="journal article" date="2019" name="Int. J. Syst. Evol. Microbiol.">
        <title>The Global Catalogue of Microorganisms (GCM) 10K type strain sequencing project: providing services to taxonomists for standard genome sequencing and annotation.</title>
        <authorList>
            <consortium name="The Broad Institute Genomics Platform"/>
            <consortium name="The Broad Institute Genome Sequencing Center for Infectious Disease"/>
            <person name="Wu L."/>
            <person name="Ma J."/>
        </authorList>
    </citation>
    <scope>NUCLEOTIDE SEQUENCE [LARGE SCALE GENOMIC DNA]</scope>
    <source>
        <strain evidence="4">CCUG 50873</strain>
    </source>
</reference>
<protein>
    <submittedName>
        <fullName evidence="3">Uncharacterized protein</fullName>
    </submittedName>
</protein>
<name>A0ABW3G7E1_9NOCA</name>
<keyword evidence="4" id="KW-1185">Reference proteome</keyword>
<accession>A0ABW3G7E1</accession>
<evidence type="ECO:0000256" key="2">
    <source>
        <dbReference type="SAM" id="Phobius"/>
    </source>
</evidence>
<dbReference type="EMBL" id="JBHTIL010000001">
    <property type="protein sequence ID" value="MFD0926372.1"/>
    <property type="molecule type" value="Genomic_DNA"/>
</dbReference>
<dbReference type="RefSeq" id="WP_253645746.1">
    <property type="nucleotide sequence ID" value="NZ_BAAAMO010000002.1"/>
</dbReference>
<organism evidence="3 4">
    <name type="scientific">Williamsia deligens</name>
    <dbReference type="NCBI Taxonomy" id="321325"/>
    <lineage>
        <taxon>Bacteria</taxon>
        <taxon>Bacillati</taxon>
        <taxon>Actinomycetota</taxon>
        <taxon>Actinomycetes</taxon>
        <taxon>Mycobacteriales</taxon>
        <taxon>Nocardiaceae</taxon>
        <taxon>Williamsia</taxon>
    </lineage>
</organism>
<proteinExistence type="predicted"/>
<gene>
    <name evidence="3" type="ORF">ACFQ04_11580</name>
</gene>
<evidence type="ECO:0000256" key="1">
    <source>
        <dbReference type="SAM" id="MobiDB-lite"/>
    </source>
</evidence>
<keyword evidence="2" id="KW-0812">Transmembrane</keyword>
<evidence type="ECO:0000313" key="4">
    <source>
        <dbReference type="Proteomes" id="UP001597068"/>
    </source>
</evidence>
<feature type="compositionally biased region" description="Polar residues" evidence="1">
    <location>
        <begin position="60"/>
        <end position="75"/>
    </location>
</feature>
<comment type="caution">
    <text evidence="3">The sequence shown here is derived from an EMBL/GenBank/DDBJ whole genome shotgun (WGS) entry which is preliminary data.</text>
</comment>
<feature type="transmembrane region" description="Helical" evidence="2">
    <location>
        <begin position="104"/>
        <end position="126"/>
    </location>
</feature>
<sequence length="273" mass="28956">MTGPQDGPEGSEPRYGAPDPGNGPTEPQSYPPLGQPPSYPPPYQGQPPQSFPPPYGQNPYGQNPYGQNPYGQNPYGQNPAGQFPGGPPPWGAPVPPRKRSWLKWVVVASVISVVLLIAVVIAGIVVQSHEINDIDDATTGSCITVSGTSSEATPHRADCGSDDFSFYIGQKVDENAQCADEFALHLTQRGKGRLCLTPNLREGKCYSLPGQSGSVTDFAEVDCSATDLAFSKTVIKVAQRVESSASDVCTAGEQLSYRRPNPVTYCADVLTSG</sequence>
<feature type="region of interest" description="Disordered" evidence="1">
    <location>
        <begin position="1"/>
        <end position="92"/>
    </location>
</feature>
<keyword evidence="2" id="KW-0472">Membrane</keyword>
<keyword evidence="2" id="KW-1133">Transmembrane helix</keyword>